<evidence type="ECO:0000256" key="3">
    <source>
        <dbReference type="ARBA" id="ARBA00022801"/>
    </source>
</evidence>
<sequence>MAFAKCFTSFLLVLCVFVPTLVLSDLSITSSNFLEHANKPEVFDWMVGIRNDLHECPELLYDVFETSERVRQELDNLKIPYKSSVAKTGVIGYVGTMEEPFVALRADMDGLPIHEMVEWEHKSKIDGKMHACGHDAHTAMLLGASKILKEHEKELQGTVLLVFQPAEEGGAGAREVWKTGLLKEVKAIFGLHVAPDVPVGVVGSRAGDFMAGSGTFEAVITGEGGHAAQPHMGIDPVVAAANVIISLQHLISREAEPGDPQVVTVAKLEGSDAFNVIPNTVTIGGSFRAFSTIRHLRRRIEEVIVAQAAVSKCNAAVNFFEDVKPLYPAVNNNEKLYDHFKNVATQMLGPQRVLEAPQVTVSEDFAFYQEELPGLFFFLGIKNETHGEEPVHSAHFDIAQDAFPYGAALHASLATTYLSDVLGSQGKQYPRDEL</sequence>
<dbReference type="GO" id="GO:0009850">
    <property type="term" value="P:auxin metabolic process"/>
    <property type="evidence" value="ECO:0007669"/>
    <property type="project" value="InterPro"/>
</dbReference>
<feature type="binding site" evidence="5">
    <location>
        <position position="132"/>
    </location>
    <ligand>
        <name>Mn(2+)</name>
        <dbReference type="ChEBI" id="CHEBI:29035"/>
        <label>2</label>
    </ligand>
</feature>
<dbReference type="NCBIfam" id="TIGR01891">
    <property type="entry name" value="amidohydrolases"/>
    <property type="match status" value="1"/>
</dbReference>
<name>W9QFG3_9ROSA</name>
<dbReference type="InterPro" id="IPR036264">
    <property type="entry name" value="Bact_exopeptidase_dim_dom"/>
</dbReference>
<keyword evidence="3 8" id="KW-0378">Hydrolase</keyword>
<feature type="signal peptide" evidence="6">
    <location>
        <begin position="1"/>
        <end position="24"/>
    </location>
</feature>
<dbReference type="SUPFAM" id="SSF55031">
    <property type="entry name" value="Bacterial exopeptidase dimerisation domain"/>
    <property type="match status" value="1"/>
</dbReference>
<dbReference type="GO" id="GO:0046872">
    <property type="term" value="F:metal ion binding"/>
    <property type="evidence" value="ECO:0007669"/>
    <property type="project" value="UniProtKB-KW"/>
</dbReference>
<dbReference type="MEROPS" id="M20.014"/>
<evidence type="ECO:0000256" key="1">
    <source>
        <dbReference type="ARBA" id="ARBA00006153"/>
    </source>
</evidence>
<dbReference type="OrthoDB" id="6119954at2759"/>
<feature type="binding site" evidence="5">
    <location>
        <position position="392"/>
    </location>
    <ligand>
        <name>Mn(2+)</name>
        <dbReference type="ChEBI" id="CHEBI:29035"/>
        <label>2</label>
    </ligand>
</feature>
<dbReference type="CDD" id="cd08017">
    <property type="entry name" value="M20_IAA_Hyd"/>
    <property type="match status" value="1"/>
</dbReference>
<dbReference type="InterPro" id="IPR011650">
    <property type="entry name" value="Peptidase_M20_dimer"/>
</dbReference>
<keyword evidence="2 6" id="KW-0732">Signal</keyword>
<dbReference type="EMBL" id="KE343549">
    <property type="protein sequence ID" value="EXB34862.1"/>
    <property type="molecule type" value="Genomic_DNA"/>
</dbReference>
<dbReference type="InterPro" id="IPR002933">
    <property type="entry name" value="Peptidase_M20"/>
</dbReference>
<dbReference type="GO" id="GO:0010179">
    <property type="term" value="F:IAA-Ala conjugate hydrolase activity"/>
    <property type="evidence" value="ECO:0007669"/>
    <property type="project" value="TreeGrafter"/>
</dbReference>
<dbReference type="KEGG" id="mnt:21391502"/>
<dbReference type="Proteomes" id="UP000030645">
    <property type="component" value="Unassembled WGS sequence"/>
</dbReference>
<dbReference type="InterPro" id="IPR017439">
    <property type="entry name" value="Amidohydrolase"/>
</dbReference>
<feature type="binding site" evidence="5">
    <location>
        <position position="192"/>
    </location>
    <ligand>
        <name>Mn(2+)</name>
        <dbReference type="ChEBI" id="CHEBI:29035"/>
        <label>2</label>
    </ligand>
</feature>
<evidence type="ECO:0000256" key="4">
    <source>
        <dbReference type="ARBA" id="ARBA00023211"/>
    </source>
</evidence>
<feature type="binding site" evidence="5">
    <location>
        <position position="168"/>
    </location>
    <ligand>
        <name>Mn(2+)</name>
        <dbReference type="ChEBI" id="CHEBI:29035"/>
        <label>2</label>
    </ligand>
</feature>
<evidence type="ECO:0000256" key="5">
    <source>
        <dbReference type="PIRSR" id="PIRSR005962-1"/>
    </source>
</evidence>
<dbReference type="InterPro" id="IPR044757">
    <property type="entry name" value="ILR1-like_Hyd"/>
</dbReference>
<dbReference type="PANTHER" id="PTHR11014">
    <property type="entry name" value="PEPTIDASE M20 FAMILY MEMBER"/>
    <property type="match status" value="1"/>
</dbReference>
<evidence type="ECO:0000256" key="6">
    <source>
        <dbReference type="SAM" id="SignalP"/>
    </source>
</evidence>
<evidence type="ECO:0000313" key="9">
    <source>
        <dbReference type="Proteomes" id="UP000030645"/>
    </source>
</evidence>
<dbReference type="AlphaFoldDB" id="W9QFG3"/>
<organism evidence="8 9">
    <name type="scientific">Morus notabilis</name>
    <dbReference type="NCBI Taxonomy" id="981085"/>
    <lineage>
        <taxon>Eukaryota</taxon>
        <taxon>Viridiplantae</taxon>
        <taxon>Streptophyta</taxon>
        <taxon>Embryophyta</taxon>
        <taxon>Tracheophyta</taxon>
        <taxon>Spermatophyta</taxon>
        <taxon>Magnoliopsida</taxon>
        <taxon>eudicotyledons</taxon>
        <taxon>Gunneridae</taxon>
        <taxon>Pentapetalae</taxon>
        <taxon>rosids</taxon>
        <taxon>fabids</taxon>
        <taxon>Rosales</taxon>
        <taxon>Moraceae</taxon>
        <taxon>Moreae</taxon>
        <taxon>Morus</taxon>
    </lineage>
</organism>
<proteinExistence type="inferred from homology"/>
<feature type="domain" description="Peptidase M20 dimerisation" evidence="7">
    <location>
        <begin position="212"/>
        <end position="304"/>
    </location>
</feature>
<dbReference type="Pfam" id="PF07687">
    <property type="entry name" value="M20_dimer"/>
    <property type="match status" value="1"/>
</dbReference>
<dbReference type="Gene3D" id="3.40.630.10">
    <property type="entry name" value="Zn peptidases"/>
    <property type="match status" value="1"/>
</dbReference>
<feature type="binding site" evidence="5">
    <location>
        <position position="134"/>
    </location>
    <ligand>
        <name>Mn(2+)</name>
        <dbReference type="ChEBI" id="CHEBI:29035"/>
        <label>2</label>
    </ligand>
</feature>
<accession>W9QFG3</accession>
<feature type="chain" id="PRO_5004931939" evidence="6">
    <location>
        <begin position="25"/>
        <end position="434"/>
    </location>
</feature>
<keyword evidence="5" id="KW-0479">Metal-binding</keyword>
<dbReference type="eggNOG" id="ENOG502QQEM">
    <property type="taxonomic scope" value="Eukaryota"/>
</dbReference>
<dbReference type="GO" id="GO:0005783">
    <property type="term" value="C:endoplasmic reticulum"/>
    <property type="evidence" value="ECO:0007669"/>
    <property type="project" value="TreeGrafter"/>
</dbReference>
<reference evidence="9" key="1">
    <citation type="submission" date="2013-01" db="EMBL/GenBank/DDBJ databases">
        <title>Draft Genome Sequence of a Mulberry Tree, Morus notabilis C.K. Schneid.</title>
        <authorList>
            <person name="He N."/>
            <person name="Zhao S."/>
        </authorList>
    </citation>
    <scope>NUCLEOTIDE SEQUENCE</scope>
</reference>
<dbReference type="Gene3D" id="3.30.70.360">
    <property type="match status" value="1"/>
</dbReference>
<dbReference type="STRING" id="981085.W9QFG3"/>
<dbReference type="FunFam" id="3.30.70.360:FF:000001">
    <property type="entry name" value="N-acetyldiaminopimelate deacetylase"/>
    <property type="match status" value="1"/>
</dbReference>
<evidence type="ECO:0000259" key="7">
    <source>
        <dbReference type="Pfam" id="PF07687"/>
    </source>
</evidence>
<comment type="similarity">
    <text evidence="1">Belongs to the peptidase M20 family.</text>
</comment>
<dbReference type="PIRSF" id="PIRSF005962">
    <property type="entry name" value="Pept_M20D_amidohydro"/>
    <property type="match status" value="1"/>
</dbReference>
<dbReference type="SUPFAM" id="SSF53187">
    <property type="entry name" value="Zn-dependent exopeptidases"/>
    <property type="match status" value="1"/>
</dbReference>
<evidence type="ECO:0000313" key="8">
    <source>
        <dbReference type="EMBL" id="EXB34862.1"/>
    </source>
</evidence>
<keyword evidence="9" id="KW-1185">Reference proteome</keyword>
<protein>
    <submittedName>
        <fullName evidence="8">IAA-amino acid hydrolase ILR1-like 5</fullName>
    </submittedName>
</protein>
<comment type="cofactor">
    <cofactor evidence="5">
        <name>Mn(2+)</name>
        <dbReference type="ChEBI" id="CHEBI:29035"/>
    </cofactor>
    <text evidence="5">The Mn(2+) ion enhances activity.</text>
</comment>
<evidence type="ECO:0000256" key="2">
    <source>
        <dbReference type="ARBA" id="ARBA00022729"/>
    </source>
</evidence>
<keyword evidence="4 5" id="KW-0464">Manganese</keyword>
<gene>
    <name evidence="8" type="ORF">L484_008123</name>
</gene>
<dbReference type="Pfam" id="PF01546">
    <property type="entry name" value="Peptidase_M20"/>
    <property type="match status" value="1"/>
</dbReference>
<dbReference type="PANTHER" id="PTHR11014:SF119">
    <property type="entry name" value="IAA-AMINO ACID HYDROLASE ILR1-LIKE 1"/>
    <property type="match status" value="1"/>
</dbReference>